<evidence type="ECO:0000256" key="4">
    <source>
        <dbReference type="ARBA" id="ARBA00022801"/>
    </source>
</evidence>
<dbReference type="InterPro" id="IPR051325">
    <property type="entry name" value="Nudix_hydrolase_domain"/>
</dbReference>
<evidence type="ECO:0000256" key="1">
    <source>
        <dbReference type="ARBA" id="ARBA00005582"/>
    </source>
</evidence>
<evidence type="ECO:0000313" key="8">
    <source>
        <dbReference type="Proteomes" id="UP000176583"/>
    </source>
</evidence>
<dbReference type="GO" id="GO:0006167">
    <property type="term" value="P:AMP biosynthetic process"/>
    <property type="evidence" value="ECO:0007669"/>
    <property type="project" value="TreeGrafter"/>
</dbReference>
<evidence type="ECO:0000256" key="3">
    <source>
        <dbReference type="ARBA" id="ARBA00022741"/>
    </source>
</evidence>
<feature type="domain" description="Nudix hydrolase" evidence="6">
    <location>
        <begin position="2"/>
        <end position="136"/>
    </location>
</feature>
<dbReference type="PROSITE" id="PS00893">
    <property type="entry name" value="NUDIX_BOX"/>
    <property type="match status" value="1"/>
</dbReference>
<protein>
    <recommendedName>
        <fullName evidence="2">Bis(5'-nucleosyl)-tetraphosphatase [asymmetrical]</fullName>
    </recommendedName>
    <alternativeName>
        <fullName evidence="5">Diadenosine 5',5'''-P1,P4-tetraphosphate asymmetrical hydrolase</fullName>
    </alternativeName>
</protein>
<dbReference type="CDD" id="cd03428">
    <property type="entry name" value="NUDIX_Ap4A_Nudt2"/>
    <property type="match status" value="1"/>
</dbReference>
<dbReference type="InterPro" id="IPR003565">
    <property type="entry name" value="Tetra_PHTase"/>
</dbReference>
<sequence length="143" mass="16656">MRVERSAGAVVFRITADNQAVFLLLQKPSGKWDFPKGNIEKGEPTLQTVGREIAEETGIVKIEILPDFKETIKVFYRIEGEFVRKWIAFFLAKTSQKKIRISFEHQDFAWMPFEQAVKAVSYPQSRRILRRVRSYLKLRGHAV</sequence>
<dbReference type="PANTHER" id="PTHR21340">
    <property type="entry name" value="DIADENOSINE 5,5-P1,P4-TETRAPHOSPHATE PYROPHOSPHOHYDROLASE MUTT"/>
    <property type="match status" value="1"/>
</dbReference>
<name>A0A1F4UHL0_UNCKA</name>
<dbReference type="EMBL" id="MEUW01000021">
    <property type="protein sequence ID" value="OGC44431.1"/>
    <property type="molecule type" value="Genomic_DNA"/>
</dbReference>
<dbReference type="PANTHER" id="PTHR21340:SF0">
    <property type="entry name" value="BIS(5'-NUCLEOSYL)-TETRAPHOSPHATASE [ASYMMETRICAL]"/>
    <property type="match status" value="1"/>
</dbReference>
<gene>
    <name evidence="7" type="ORF">A2V54_03135</name>
</gene>
<keyword evidence="4" id="KW-0378">Hydrolase</keyword>
<dbReference type="Proteomes" id="UP000176583">
    <property type="component" value="Unassembled WGS sequence"/>
</dbReference>
<dbReference type="GO" id="GO:0000166">
    <property type="term" value="F:nucleotide binding"/>
    <property type="evidence" value="ECO:0007669"/>
    <property type="project" value="UniProtKB-KW"/>
</dbReference>
<dbReference type="GO" id="GO:0006754">
    <property type="term" value="P:ATP biosynthetic process"/>
    <property type="evidence" value="ECO:0007669"/>
    <property type="project" value="TreeGrafter"/>
</dbReference>
<dbReference type="InterPro" id="IPR015797">
    <property type="entry name" value="NUDIX_hydrolase-like_dom_sf"/>
</dbReference>
<keyword evidence="3" id="KW-0547">Nucleotide-binding</keyword>
<comment type="caution">
    <text evidence="7">The sequence shown here is derived from an EMBL/GenBank/DDBJ whole genome shotgun (WGS) entry which is preliminary data.</text>
</comment>
<dbReference type="AlphaFoldDB" id="A0A1F4UHL0"/>
<reference evidence="7 8" key="1">
    <citation type="journal article" date="2016" name="Nat. Commun.">
        <title>Thousands of microbial genomes shed light on interconnected biogeochemical processes in an aquifer system.</title>
        <authorList>
            <person name="Anantharaman K."/>
            <person name="Brown C.T."/>
            <person name="Hug L.A."/>
            <person name="Sharon I."/>
            <person name="Castelle C.J."/>
            <person name="Probst A.J."/>
            <person name="Thomas B.C."/>
            <person name="Singh A."/>
            <person name="Wilkins M.J."/>
            <person name="Karaoz U."/>
            <person name="Brodie E.L."/>
            <person name="Williams K.H."/>
            <person name="Hubbard S.S."/>
            <person name="Banfield J.F."/>
        </authorList>
    </citation>
    <scope>NUCLEOTIDE SEQUENCE [LARGE SCALE GENOMIC DNA]</scope>
</reference>
<dbReference type="Gene3D" id="3.90.79.10">
    <property type="entry name" value="Nucleoside Triphosphate Pyrophosphohydrolase"/>
    <property type="match status" value="1"/>
</dbReference>
<comment type="similarity">
    <text evidence="1">Belongs to the Nudix hydrolase family.</text>
</comment>
<accession>A0A1F4UHL0</accession>
<evidence type="ECO:0000256" key="2">
    <source>
        <dbReference type="ARBA" id="ARBA00018911"/>
    </source>
</evidence>
<dbReference type="GO" id="GO:0004081">
    <property type="term" value="F:bis(5'-nucleosyl)-tetraphosphatase (asymmetrical) activity"/>
    <property type="evidence" value="ECO:0007669"/>
    <property type="project" value="TreeGrafter"/>
</dbReference>
<dbReference type="Pfam" id="PF00293">
    <property type="entry name" value="NUDIX"/>
    <property type="match status" value="1"/>
</dbReference>
<organism evidence="7 8">
    <name type="scientific">candidate division WWE3 bacterium RBG_19FT_COMBO_53_11</name>
    <dbReference type="NCBI Taxonomy" id="1802613"/>
    <lineage>
        <taxon>Bacteria</taxon>
        <taxon>Katanobacteria</taxon>
    </lineage>
</organism>
<evidence type="ECO:0000313" key="7">
    <source>
        <dbReference type="EMBL" id="OGC44431.1"/>
    </source>
</evidence>
<dbReference type="STRING" id="1802613.A2V54_03135"/>
<proteinExistence type="inferred from homology"/>
<evidence type="ECO:0000256" key="5">
    <source>
        <dbReference type="ARBA" id="ARBA00032644"/>
    </source>
</evidence>
<dbReference type="InterPro" id="IPR020084">
    <property type="entry name" value="NUDIX_hydrolase_CS"/>
</dbReference>
<dbReference type="SUPFAM" id="SSF55811">
    <property type="entry name" value="Nudix"/>
    <property type="match status" value="1"/>
</dbReference>
<evidence type="ECO:0000259" key="6">
    <source>
        <dbReference type="PROSITE" id="PS51462"/>
    </source>
</evidence>
<dbReference type="InterPro" id="IPR000086">
    <property type="entry name" value="NUDIX_hydrolase_dom"/>
</dbReference>
<dbReference type="PROSITE" id="PS51462">
    <property type="entry name" value="NUDIX"/>
    <property type="match status" value="1"/>
</dbReference>